<accession>A0A9W7D7H5</accession>
<dbReference type="Pfam" id="PF13844">
    <property type="entry name" value="Glyco_transf_41"/>
    <property type="match status" value="1"/>
</dbReference>
<dbReference type="InterPro" id="IPR029489">
    <property type="entry name" value="OGT/SEC/SPY_C"/>
</dbReference>
<dbReference type="AlphaFoldDB" id="A0A9W7D7H5"/>
<evidence type="ECO:0000256" key="3">
    <source>
        <dbReference type="ARBA" id="ARBA00022737"/>
    </source>
</evidence>
<dbReference type="Gene3D" id="3.40.50.2000">
    <property type="entry name" value="Glycogen Phosphorylase B"/>
    <property type="match status" value="1"/>
</dbReference>
<feature type="domain" description="O-GlcNAc transferase C-terminal" evidence="5">
    <location>
        <begin position="133"/>
        <end position="295"/>
    </location>
</feature>
<dbReference type="PANTHER" id="PTHR44998:SF1">
    <property type="entry name" value="UDP-N-ACETYLGLUCOSAMINE--PEPTIDE N-ACETYLGLUCOSAMINYLTRANSFERASE 110 KDA SUBUNIT"/>
    <property type="match status" value="1"/>
</dbReference>
<evidence type="ECO:0000256" key="2">
    <source>
        <dbReference type="ARBA" id="ARBA00022679"/>
    </source>
</evidence>
<keyword evidence="2" id="KW-0808">Transferase</keyword>
<dbReference type="GO" id="GO:0016740">
    <property type="term" value="F:transferase activity"/>
    <property type="evidence" value="ECO:0007669"/>
    <property type="project" value="UniProtKB-KW"/>
</dbReference>
<keyword evidence="7" id="KW-1185">Reference proteome</keyword>
<sequence length="413" mass="46437">MAMGNIGAAHEVLHDIVSALSWYGRALGEIEATPGMIFADNLSSQSSRMHLMVHIVRAKLSACVWANAEDEFDSLWLLATSLQAVYAFTPFDSLLHAIPPMDRKTLAIHFSTKYEAVAKNRGNFEALLQPPKEINTTKLNIGYLSYDFSDHPTAHLVEGLFATRDQNSTNVVAFGYGRDDNSAFRQRIVESVDKFIDLSALSYEESAAQIRDANIHIIMDAQGHTRRGRMQIAAARPAPIMVNYLVFPGTSGAPFMDYVIVDKYVVPPAELASAFSEKLVVMPNSYQVNYYKDLLVTPETIYRRADLWRTEQNDVKTDEQNGFVFVNFNKIDKLKASVFSTWMSIMQRVPRSSLLLLDPARNRSDDNTVGSVTSREVKKNLWAEAEAQGISSQRIRFVYSYDEMLKRLALALL</sequence>
<organism evidence="6 7">
    <name type="scientific">Phytophthora lilii</name>
    <dbReference type="NCBI Taxonomy" id="2077276"/>
    <lineage>
        <taxon>Eukaryota</taxon>
        <taxon>Sar</taxon>
        <taxon>Stramenopiles</taxon>
        <taxon>Oomycota</taxon>
        <taxon>Peronosporomycetes</taxon>
        <taxon>Peronosporales</taxon>
        <taxon>Peronosporaceae</taxon>
        <taxon>Phytophthora</taxon>
    </lineage>
</organism>
<evidence type="ECO:0000313" key="7">
    <source>
        <dbReference type="Proteomes" id="UP001165083"/>
    </source>
</evidence>
<evidence type="ECO:0000313" key="6">
    <source>
        <dbReference type="EMBL" id="GMF64801.1"/>
    </source>
</evidence>
<dbReference type="EMBL" id="BSXW01012432">
    <property type="protein sequence ID" value="GMF64801.1"/>
    <property type="molecule type" value="Genomic_DNA"/>
</dbReference>
<dbReference type="Proteomes" id="UP001165083">
    <property type="component" value="Unassembled WGS sequence"/>
</dbReference>
<name>A0A9W7D7H5_9STRA</name>
<dbReference type="OrthoDB" id="421121at2759"/>
<evidence type="ECO:0000256" key="1">
    <source>
        <dbReference type="ARBA" id="ARBA00004922"/>
    </source>
</evidence>
<protein>
    <submittedName>
        <fullName evidence="6">Unnamed protein product</fullName>
    </submittedName>
</protein>
<keyword evidence="4" id="KW-0802">TPR repeat</keyword>
<evidence type="ECO:0000256" key="4">
    <source>
        <dbReference type="ARBA" id="ARBA00022803"/>
    </source>
</evidence>
<gene>
    <name evidence="6" type="ORF">Plil01_001756500</name>
</gene>
<proteinExistence type="predicted"/>
<comment type="caution">
    <text evidence="6">The sequence shown here is derived from an EMBL/GenBank/DDBJ whole genome shotgun (WGS) entry which is preliminary data.</text>
</comment>
<evidence type="ECO:0000259" key="5">
    <source>
        <dbReference type="Pfam" id="PF13844"/>
    </source>
</evidence>
<dbReference type="Gene3D" id="3.40.50.11380">
    <property type="match status" value="1"/>
</dbReference>
<dbReference type="PANTHER" id="PTHR44998">
    <property type="match status" value="1"/>
</dbReference>
<reference evidence="6" key="1">
    <citation type="submission" date="2023-04" db="EMBL/GenBank/DDBJ databases">
        <title>Phytophthora lilii NBRC 32176.</title>
        <authorList>
            <person name="Ichikawa N."/>
            <person name="Sato H."/>
            <person name="Tonouchi N."/>
        </authorList>
    </citation>
    <scope>NUCLEOTIDE SEQUENCE</scope>
    <source>
        <strain evidence="6">NBRC 32176</strain>
    </source>
</reference>
<keyword evidence="3" id="KW-0677">Repeat</keyword>
<comment type="pathway">
    <text evidence="1">Protein modification; protein glycosylation.</text>
</comment>